<dbReference type="PANTHER" id="PTHR12103">
    <property type="entry name" value="5'-NUCLEOTIDASE DOMAIN-CONTAINING"/>
    <property type="match status" value="1"/>
</dbReference>
<reference evidence="5 6" key="1">
    <citation type="submission" date="2019-07" db="EMBL/GenBank/DDBJ databases">
        <title>Draft genome assembly of a fouling barnacle, Amphibalanus amphitrite (Darwin, 1854): The first reference genome for Thecostraca.</title>
        <authorList>
            <person name="Kim W."/>
        </authorList>
    </citation>
    <scope>NUCLEOTIDE SEQUENCE [LARGE SCALE GENOMIC DNA]</scope>
    <source>
        <strain evidence="5">SNU_AA5</strain>
        <tissue evidence="5">Soma without cirri and trophi</tissue>
    </source>
</reference>
<comment type="similarity">
    <text evidence="1">Belongs to the 5'(3')-deoxyribonucleotidase family.</text>
</comment>
<dbReference type="Gene3D" id="3.40.50.1000">
    <property type="entry name" value="HAD superfamily/HAD-like"/>
    <property type="match status" value="1"/>
</dbReference>
<protein>
    <submittedName>
        <fullName evidence="5">5'-nucleotidase domain-containing protein 1</fullName>
    </submittedName>
</protein>
<evidence type="ECO:0000256" key="2">
    <source>
        <dbReference type="ARBA" id="ARBA00022723"/>
    </source>
</evidence>
<evidence type="ECO:0000256" key="3">
    <source>
        <dbReference type="ARBA" id="ARBA00022801"/>
    </source>
</evidence>
<accession>A0A6A4VPP9</accession>
<keyword evidence="6" id="KW-1185">Reference proteome</keyword>
<organism evidence="5 6">
    <name type="scientific">Amphibalanus amphitrite</name>
    <name type="common">Striped barnacle</name>
    <name type="synonym">Balanus amphitrite</name>
    <dbReference type="NCBI Taxonomy" id="1232801"/>
    <lineage>
        <taxon>Eukaryota</taxon>
        <taxon>Metazoa</taxon>
        <taxon>Ecdysozoa</taxon>
        <taxon>Arthropoda</taxon>
        <taxon>Crustacea</taxon>
        <taxon>Multicrustacea</taxon>
        <taxon>Cirripedia</taxon>
        <taxon>Thoracica</taxon>
        <taxon>Thoracicalcarea</taxon>
        <taxon>Balanomorpha</taxon>
        <taxon>Balanoidea</taxon>
        <taxon>Balanidae</taxon>
        <taxon>Amphibalaninae</taxon>
        <taxon>Amphibalanus</taxon>
    </lineage>
</organism>
<keyword evidence="4" id="KW-0460">Magnesium</keyword>
<dbReference type="Pfam" id="PF05761">
    <property type="entry name" value="5_nucleotid"/>
    <property type="match status" value="1"/>
</dbReference>
<evidence type="ECO:0000256" key="4">
    <source>
        <dbReference type="ARBA" id="ARBA00022842"/>
    </source>
</evidence>
<keyword evidence="3" id="KW-0378">Hydrolase</keyword>
<dbReference type="SUPFAM" id="SSF56784">
    <property type="entry name" value="HAD-like"/>
    <property type="match status" value="1"/>
</dbReference>
<name>A0A6A4VPP9_AMPAM</name>
<keyword evidence="2" id="KW-0479">Metal-binding</keyword>
<evidence type="ECO:0000313" key="5">
    <source>
        <dbReference type="EMBL" id="KAF0298167.1"/>
    </source>
</evidence>
<dbReference type="InterPro" id="IPR023214">
    <property type="entry name" value="HAD_sf"/>
</dbReference>
<proteinExistence type="inferred from homology"/>
<gene>
    <name evidence="5" type="primary">NT5DC1_1</name>
    <name evidence="5" type="ORF">FJT64_004417</name>
</gene>
<dbReference type="InterPro" id="IPR036412">
    <property type="entry name" value="HAD-like_sf"/>
</dbReference>
<dbReference type="InterPro" id="IPR008380">
    <property type="entry name" value="HAD-SF_hydro_IG_5-nucl"/>
</dbReference>
<dbReference type="PANTHER" id="PTHR12103:SF38">
    <property type="entry name" value="5'-NUCLEOTIDASE DOMAIN-CONTAINING PROTEIN 1"/>
    <property type="match status" value="1"/>
</dbReference>
<sequence>MICSLSGALRGLRHSLSPLVQSLRRPAHTSAYHWLSGNGNSYGGQSRWQYTPDGTVFHSPGSRPSSQAVSDTHFDFSPYQCVGFDLDNTLCQYRVRPLMEMAYSQCLVPHLIERFEFPGDVFLDMDDGSGLCARGIVLDAPRGNLLKLRHDGAVLRATHGSRPLTREEVIDAYGTHSAPSAARDLALSVTDPPCGRLRTFRDFFDAPAVLAAASLVDAVDAGRLPGADYATVCAAAQSGLRHMYDREKFAQDQDGFFSRLRADTTAIAHPCSPAVLELLRQLRRDGKLLFLVTSSHVDYARHMAELALGADWFQFFDVVVTYACKPRFFTGRAPFLSVDSYDREGAVVSAEALRPGRVYSQGSWADLYSFLRRETATEHPMCVYIGDNLAYDVHPTRVYTRSHALAVCEELEAEHGVRCSSGQPTSLRHSTVWGSMLREGEHDTLWGAVVRRARACVPRLDYLASRPD</sequence>
<dbReference type="OrthoDB" id="6503940at2759"/>
<dbReference type="GO" id="GO:0008253">
    <property type="term" value="F:5'-nucleotidase activity"/>
    <property type="evidence" value="ECO:0007669"/>
    <property type="project" value="TreeGrafter"/>
</dbReference>
<comment type="caution">
    <text evidence="5">The sequence shown here is derived from an EMBL/GenBank/DDBJ whole genome shotgun (WGS) entry which is preliminary data.</text>
</comment>
<evidence type="ECO:0000256" key="1">
    <source>
        <dbReference type="ARBA" id="ARBA00009589"/>
    </source>
</evidence>
<dbReference type="EMBL" id="VIIS01001441">
    <property type="protein sequence ID" value="KAF0298167.1"/>
    <property type="molecule type" value="Genomic_DNA"/>
</dbReference>
<dbReference type="Proteomes" id="UP000440578">
    <property type="component" value="Unassembled WGS sequence"/>
</dbReference>
<dbReference type="AlphaFoldDB" id="A0A6A4VPP9"/>
<evidence type="ECO:0000313" key="6">
    <source>
        <dbReference type="Proteomes" id="UP000440578"/>
    </source>
</evidence>
<dbReference type="GO" id="GO:0046872">
    <property type="term" value="F:metal ion binding"/>
    <property type="evidence" value="ECO:0007669"/>
    <property type="project" value="UniProtKB-KW"/>
</dbReference>